<keyword evidence="6 8" id="KW-0030">Aminoacyl-tRNA synthetase</keyword>
<feature type="domain" description="Aminoacyl-tRNA synthetase class Ia" evidence="11">
    <location>
        <begin position="20"/>
        <end position="616"/>
    </location>
</feature>
<dbReference type="PROSITE" id="PS00178">
    <property type="entry name" value="AA_TRNA_LIGASE_I"/>
    <property type="match status" value="1"/>
</dbReference>
<evidence type="ECO:0000256" key="4">
    <source>
        <dbReference type="ARBA" id="ARBA00022840"/>
    </source>
</evidence>
<dbReference type="CDD" id="cd07962">
    <property type="entry name" value="Anticodon_Ia_Val"/>
    <property type="match status" value="1"/>
</dbReference>
<keyword evidence="3 8" id="KW-0547">Nucleotide-binding</keyword>
<keyword evidence="9" id="KW-0175">Coiled coil</keyword>
<evidence type="ECO:0000256" key="7">
    <source>
        <dbReference type="ARBA" id="ARBA00047552"/>
    </source>
</evidence>
<dbReference type="Gene3D" id="3.90.740.10">
    <property type="entry name" value="Valyl/Leucyl/Isoleucyl-tRNA synthetase, editing domain"/>
    <property type="match status" value="1"/>
</dbReference>
<dbReference type="InterPro" id="IPR001412">
    <property type="entry name" value="aa-tRNA-synth_I_CS"/>
</dbReference>
<organism evidence="13 14">
    <name type="scientific">Ferrimicrobium acidiphilum</name>
    <dbReference type="NCBI Taxonomy" id="121039"/>
    <lineage>
        <taxon>Bacteria</taxon>
        <taxon>Bacillati</taxon>
        <taxon>Actinomycetota</taxon>
        <taxon>Acidimicrobiia</taxon>
        <taxon>Acidimicrobiales</taxon>
        <taxon>Acidimicrobiaceae</taxon>
        <taxon>Ferrimicrobium</taxon>
    </lineage>
</organism>
<dbReference type="InterPro" id="IPR048044">
    <property type="entry name" value="Valyl-tRNA_ligase_actino"/>
</dbReference>
<comment type="function">
    <text evidence="8">Catalyzes the attachment of valine to tRNA(Val). As ValRS can inadvertently accommodate and process structurally similar amino acids such as threonine, to avoid such errors, it has a 'posttransfer' editing activity that hydrolyzes mischarged Thr-tRNA(Val) in a tRNA-dependent manner.</text>
</comment>
<comment type="caution">
    <text evidence="13">The sequence shown here is derived from an EMBL/GenBank/DDBJ whole genome shotgun (WGS) entry which is preliminary data.</text>
</comment>
<name>A0ABV3Y4M4_9ACTN</name>
<gene>
    <name evidence="8 13" type="primary">valS</name>
    <name evidence="13" type="ORF">AB6A68_11855</name>
</gene>
<evidence type="ECO:0000313" key="13">
    <source>
        <dbReference type="EMBL" id="MEX6430519.1"/>
    </source>
</evidence>
<dbReference type="InterPro" id="IPR002300">
    <property type="entry name" value="aa-tRNA-synth_Ia"/>
</dbReference>
<dbReference type="InterPro" id="IPR033705">
    <property type="entry name" value="Anticodon_Ia_Val"/>
</dbReference>
<comment type="domain">
    <text evidence="8">ValRS has two distinct active sites: one for aminoacylation and one for editing. The misactivated threonine is translocated from the active site to the editing site.</text>
</comment>
<protein>
    <recommendedName>
        <fullName evidence="8">Valine--tRNA ligase</fullName>
        <ecNumber evidence="8">6.1.1.9</ecNumber>
    </recommendedName>
    <alternativeName>
        <fullName evidence="8">Valyl-tRNA synthetase</fullName>
        <shortName evidence="8">ValRS</shortName>
    </alternativeName>
</protein>
<dbReference type="NCBIfam" id="NF000540">
    <property type="entry name" value="alt_ValS"/>
    <property type="match status" value="1"/>
</dbReference>
<evidence type="ECO:0000256" key="9">
    <source>
        <dbReference type="SAM" id="Coils"/>
    </source>
</evidence>
<evidence type="ECO:0000256" key="1">
    <source>
        <dbReference type="ARBA" id="ARBA00022490"/>
    </source>
</evidence>
<dbReference type="PRINTS" id="PR00986">
    <property type="entry name" value="TRNASYNTHVAL"/>
</dbReference>
<evidence type="ECO:0000259" key="11">
    <source>
        <dbReference type="Pfam" id="PF00133"/>
    </source>
</evidence>
<dbReference type="EMBL" id="JBFSHR010000058">
    <property type="protein sequence ID" value="MEX6430519.1"/>
    <property type="molecule type" value="Genomic_DNA"/>
</dbReference>
<dbReference type="NCBIfam" id="NF009687">
    <property type="entry name" value="PRK13208.1"/>
    <property type="match status" value="1"/>
</dbReference>
<accession>A0ABV3Y4M4</accession>
<proteinExistence type="inferred from homology"/>
<dbReference type="EC" id="6.1.1.9" evidence="8"/>
<evidence type="ECO:0000256" key="10">
    <source>
        <dbReference type="SAM" id="MobiDB-lite"/>
    </source>
</evidence>
<dbReference type="SUPFAM" id="SSF47323">
    <property type="entry name" value="Anticodon-binding domain of a subclass of class I aminoacyl-tRNA synthetases"/>
    <property type="match status" value="1"/>
</dbReference>
<feature type="binding site" evidence="8">
    <location>
        <position position="584"/>
    </location>
    <ligand>
        <name>ATP</name>
        <dbReference type="ChEBI" id="CHEBI:30616"/>
    </ligand>
</feature>
<evidence type="ECO:0000256" key="5">
    <source>
        <dbReference type="ARBA" id="ARBA00022917"/>
    </source>
</evidence>
<dbReference type="PANTHER" id="PTHR11946">
    <property type="entry name" value="VALYL-TRNA SYNTHETASES"/>
    <property type="match status" value="1"/>
</dbReference>
<comment type="subunit">
    <text evidence="8">Monomer.</text>
</comment>
<dbReference type="Pfam" id="PF00133">
    <property type="entry name" value="tRNA-synt_1"/>
    <property type="match status" value="1"/>
</dbReference>
<sequence>MVAVINVPDKVSLDGLEEKWSQVWEARGTYRFDESVPKEAIYSIDTPPPTVSGSLHIGHVFSYAHADIIARYQRMQGREVFYPVGWDDNGVPTERRVQNYFSVRCDPSLDYEPDFVPDPAAKELRPVSRANFIELCEQLTQLDEQVYEMLWRRVGLSVDWSLTYTTVGLESRKVSQAAFLSLLERGEIYQSSSPTLWDVDFQTAVSQAELEDRPVTGKYHRIRFRLMEGGEVEIETSRPELIPACVGLVVHPDDTRYRSIVGQQVITPLFHVPVRVIAHPLADPEKGTGAAMVCTFGDLTDVAWWRDGGLPLRVIVGRDGRLVDTVVFGSEEFPSLDHEDANANYRQLVRRRSEAARERITELLERSGDLLAPPVNVKHAVKFYEKGERPLEVVASRQWFLRLLEHRDALIQRGRELEWLPPHMRVRYENWVTGLNADWNLSRQRFFGIPIPVWYPLDAKGDVDYTHPLIPKMEDLPVDPLGQAPRGYTEDQRGQPGGFTADPDVMDTWATSSLSPQLAGGWLSNPSRYAKVFPMDLRPQGQEIIRTWLFYTVVRSDLEFGELPFKQALISGFVLDPDRKKMSKSKGNVVTPLPLVERFGADALRYWAASGRPGVDTAADEGQMKIGRRLAIKVANATRFVLGTLTREEVALDLTEPHPLDVAFLAVLDSAVRDAAARLARNDYTGALETIERVFWEFCDDYLELVKVRAYGDTMEDDLPLVTATRAGRLSALRTLRLANELLLRSLAPYLPFVTEEAWSWFHDDSVHRNAWPQPGECLRGLGLTGKGDVPEQASSGVFRVAQEVLAEVRRVKSEHRLSPKTPVDRLVVRANSARLEAVGCALSDLAAAGMVRLIELHETTDESLFVEVVLAAIS</sequence>
<evidence type="ECO:0000313" key="14">
    <source>
        <dbReference type="Proteomes" id="UP001560267"/>
    </source>
</evidence>
<dbReference type="InterPro" id="IPR014729">
    <property type="entry name" value="Rossmann-like_a/b/a_fold"/>
</dbReference>
<evidence type="ECO:0000259" key="12">
    <source>
        <dbReference type="Pfam" id="PF08264"/>
    </source>
</evidence>
<dbReference type="SUPFAM" id="SSF52374">
    <property type="entry name" value="Nucleotidylyl transferase"/>
    <property type="match status" value="1"/>
</dbReference>
<dbReference type="Gene3D" id="1.10.730.10">
    <property type="entry name" value="Isoleucyl-tRNA Synthetase, Domain 1"/>
    <property type="match status" value="1"/>
</dbReference>
<dbReference type="Pfam" id="PF08264">
    <property type="entry name" value="Anticodon_1"/>
    <property type="match status" value="1"/>
</dbReference>
<evidence type="ECO:0000256" key="3">
    <source>
        <dbReference type="ARBA" id="ARBA00022741"/>
    </source>
</evidence>
<dbReference type="InterPro" id="IPR022874">
    <property type="entry name" value="Valine-tRNA_ligase_type_2"/>
</dbReference>
<feature type="domain" description="Methionyl/Valyl/Leucyl/Isoleucyl-tRNA synthetase anticodon-binding" evidence="12">
    <location>
        <begin position="663"/>
        <end position="825"/>
    </location>
</feature>
<keyword evidence="5 8" id="KW-0648">Protein biosynthesis</keyword>
<evidence type="ECO:0000256" key="8">
    <source>
        <dbReference type="HAMAP-Rule" id="MF_02005"/>
    </source>
</evidence>
<keyword evidence="1 8" id="KW-0963">Cytoplasm</keyword>
<comment type="subcellular location">
    <subcellularLocation>
        <location evidence="8">Cytoplasm</location>
    </subcellularLocation>
</comment>
<dbReference type="HAMAP" id="MF_02005">
    <property type="entry name" value="Val_tRNA_synth_type2"/>
    <property type="match status" value="1"/>
</dbReference>
<reference evidence="13 14" key="1">
    <citation type="submission" date="2024-07" db="EMBL/GenBank/DDBJ databases">
        <title>Draft Genome Sequence of Ferrimicrobium acidiphilum Strain YE2023, Isolated from a Pulp of Bioleach Reactor.</title>
        <authorList>
            <person name="Elkina Y.A."/>
            <person name="Bulaeva A.G."/>
            <person name="Beletsky A.V."/>
            <person name="Mardanov A.V."/>
        </authorList>
    </citation>
    <scope>NUCLEOTIDE SEQUENCE [LARGE SCALE GENOMIC DNA]</scope>
    <source>
        <strain evidence="13 14">YE2023</strain>
    </source>
</reference>
<feature type="short sequence motif" description="'HIGH' region" evidence="8">
    <location>
        <begin position="49"/>
        <end position="59"/>
    </location>
</feature>
<dbReference type="PANTHER" id="PTHR11946:SF93">
    <property type="entry name" value="VALINE--TRNA LIGASE, CHLOROPLASTIC_MITOCHONDRIAL 2"/>
    <property type="match status" value="1"/>
</dbReference>
<dbReference type="GO" id="GO:0004832">
    <property type="term" value="F:valine-tRNA ligase activity"/>
    <property type="evidence" value="ECO:0007669"/>
    <property type="project" value="UniProtKB-EC"/>
</dbReference>
<dbReference type="RefSeq" id="WP_369084831.1">
    <property type="nucleotide sequence ID" value="NZ_JBFSHR010000058.1"/>
</dbReference>
<feature type="short sequence motif" description="'KMSKS' region" evidence="8">
    <location>
        <begin position="581"/>
        <end position="585"/>
    </location>
</feature>
<dbReference type="InterPro" id="IPR009008">
    <property type="entry name" value="Val/Leu/Ile-tRNA-synth_edit"/>
</dbReference>
<feature type="region of interest" description="Disordered" evidence="10">
    <location>
        <begin position="482"/>
        <end position="501"/>
    </location>
</feature>
<dbReference type="Proteomes" id="UP001560267">
    <property type="component" value="Unassembled WGS sequence"/>
</dbReference>
<dbReference type="InterPro" id="IPR002303">
    <property type="entry name" value="Valyl-tRNA_ligase"/>
</dbReference>
<evidence type="ECO:0000256" key="6">
    <source>
        <dbReference type="ARBA" id="ARBA00023146"/>
    </source>
</evidence>
<keyword evidence="14" id="KW-1185">Reference proteome</keyword>
<dbReference type="InterPro" id="IPR009080">
    <property type="entry name" value="tRNAsynth_Ia_anticodon-bd"/>
</dbReference>
<dbReference type="SUPFAM" id="SSF50677">
    <property type="entry name" value="ValRS/IleRS/LeuRS editing domain"/>
    <property type="match status" value="1"/>
</dbReference>
<dbReference type="InterPro" id="IPR013155">
    <property type="entry name" value="M/V/L/I-tRNA-synth_anticd-bd"/>
</dbReference>
<feature type="coiled-coil region" evidence="9">
    <location>
        <begin position="338"/>
        <end position="366"/>
    </location>
</feature>
<comment type="similarity">
    <text evidence="8">Belongs to the class-I aminoacyl-tRNA synthetase family. ValS type 2 subfamily.</text>
</comment>
<evidence type="ECO:0000256" key="2">
    <source>
        <dbReference type="ARBA" id="ARBA00022598"/>
    </source>
</evidence>
<keyword evidence="2 8" id="KW-0436">Ligase</keyword>
<comment type="catalytic activity">
    <reaction evidence="7 8">
        <text>tRNA(Val) + L-valine + ATP = L-valyl-tRNA(Val) + AMP + diphosphate</text>
        <dbReference type="Rhea" id="RHEA:10704"/>
        <dbReference type="Rhea" id="RHEA-COMP:9672"/>
        <dbReference type="Rhea" id="RHEA-COMP:9708"/>
        <dbReference type="ChEBI" id="CHEBI:30616"/>
        <dbReference type="ChEBI" id="CHEBI:33019"/>
        <dbReference type="ChEBI" id="CHEBI:57762"/>
        <dbReference type="ChEBI" id="CHEBI:78442"/>
        <dbReference type="ChEBI" id="CHEBI:78537"/>
        <dbReference type="ChEBI" id="CHEBI:456215"/>
        <dbReference type="EC" id="6.1.1.9"/>
    </reaction>
</comment>
<keyword evidence="4 8" id="KW-0067">ATP-binding</keyword>
<dbReference type="Gene3D" id="3.40.50.620">
    <property type="entry name" value="HUPs"/>
    <property type="match status" value="2"/>
</dbReference>